<protein>
    <recommendedName>
        <fullName evidence="1">DUF8040 domain-containing protein</fullName>
    </recommendedName>
</protein>
<organism evidence="2 3">
    <name type="scientific">Acorus calamus</name>
    <name type="common">Sweet flag</name>
    <dbReference type="NCBI Taxonomy" id="4465"/>
    <lineage>
        <taxon>Eukaryota</taxon>
        <taxon>Viridiplantae</taxon>
        <taxon>Streptophyta</taxon>
        <taxon>Embryophyta</taxon>
        <taxon>Tracheophyta</taxon>
        <taxon>Spermatophyta</taxon>
        <taxon>Magnoliopsida</taxon>
        <taxon>Liliopsida</taxon>
        <taxon>Acoraceae</taxon>
        <taxon>Acorus</taxon>
    </lineage>
</organism>
<dbReference type="InterPro" id="IPR058353">
    <property type="entry name" value="DUF8040"/>
</dbReference>
<proteinExistence type="predicted"/>
<evidence type="ECO:0000313" key="2">
    <source>
        <dbReference type="EMBL" id="KAK1289025.1"/>
    </source>
</evidence>
<reference evidence="2" key="2">
    <citation type="submission" date="2023-06" db="EMBL/GenBank/DDBJ databases">
        <authorList>
            <person name="Ma L."/>
            <person name="Liu K.-W."/>
            <person name="Li Z."/>
            <person name="Hsiao Y.-Y."/>
            <person name="Qi Y."/>
            <person name="Fu T."/>
            <person name="Tang G."/>
            <person name="Zhang D."/>
            <person name="Sun W.-H."/>
            <person name="Liu D.-K."/>
            <person name="Li Y."/>
            <person name="Chen G.-Z."/>
            <person name="Liu X.-D."/>
            <person name="Liao X.-Y."/>
            <person name="Jiang Y.-T."/>
            <person name="Yu X."/>
            <person name="Hao Y."/>
            <person name="Huang J."/>
            <person name="Zhao X.-W."/>
            <person name="Ke S."/>
            <person name="Chen Y.-Y."/>
            <person name="Wu W.-L."/>
            <person name="Hsu J.-L."/>
            <person name="Lin Y.-F."/>
            <person name="Huang M.-D."/>
            <person name="Li C.-Y."/>
            <person name="Huang L."/>
            <person name="Wang Z.-W."/>
            <person name="Zhao X."/>
            <person name="Zhong W.-Y."/>
            <person name="Peng D.-H."/>
            <person name="Ahmad S."/>
            <person name="Lan S."/>
            <person name="Zhang J.-S."/>
            <person name="Tsai W.-C."/>
            <person name="Van De Peer Y."/>
            <person name="Liu Z.-J."/>
        </authorList>
    </citation>
    <scope>NUCLEOTIDE SEQUENCE</scope>
    <source>
        <strain evidence="2">CP</strain>
        <tissue evidence="2">Leaves</tissue>
    </source>
</reference>
<gene>
    <name evidence="2" type="ORF">QJS10_CPB18g00945</name>
</gene>
<keyword evidence="3" id="KW-1185">Reference proteome</keyword>
<dbReference type="Pfam" id="PF26138">
    <property type="entry name" value="DUF8040"/>
    <property type="match status" value="1"/>
</dbReference>
<reference evidence="2" key="1">
    <citation type="journal article" date="2023" name="Nat. Commun.">
        <title>Diploid and tetraploid genomes of Acorus and the evolution of monocots.</title>
        <authorList>
            <person name="Ma L."/>
            <person name="Liu K.W."/>
            <person name="Li Z."/>
            <person name="Hsiao Y.Y."/>
            <person name="Qi Y."/>
            <person name="Fu T."/>
            <person name="Tang G.D."/>
            <person name="Zhang D."/>
            <person name="Sun W.H."/>
            <person name="Liu D.K."/>
            <person name="Li Y."/>
            <person name="Chen G.Z."/>
            <person name="Liu X.D."/>
            <person name="Liao X.Y."/>
            <person name="Jiang Y.T."/>
            <person name="Yu X."/>
            <person name="Hao Y."/>
            <person name="Huang J."/>
            <person name="Zhao X.W."/>
            <person name="Ke S."/>
            <person name="Chen Y.Y."/>
            <person name="Wu W.L."/>
            <person name="Hsu J.L."/>
            <person name="Lin Y.F."/>
            <person name="Huang M.D."/>
            <person name="Li C.Y."/>
            <person name="Huang L."/>
            <person name="Wang Z.W."/>
            <person name="Zhao X."/>
            <person name="Zhong W.Y."/>
            <person name="Peng D.H."/>
            <person name="Ahmad S."/>
            <person name="Lan S."/>
            <person name="Zhang J.S."/>
            <person name="Tsai W.C."/>
            <person name="Van de Peer Y."/>
            <person name="Liu Z.J."/>
        </authorList>
    </citation>
    <scope>NUCLEOTIDE SEQUENCE</scope>
    <source>
        <strain evidence="2">CP</strain>
    </source>
</reference>
<name>A0AAV9CJX4_ACOCL</name>
<feature type="domain" description="DUF8040" evidence="1">
    <location>
        <begin position="39"/>
        <end position="76"/>
    </location>
</feature>
<comment type="caution">
    <text evidence="2">The sequence shown here is derived from an EMBL/GenBank/DDBJ whole genome shotgun (WGS) entry which is preliminary data.</text>
</comment>
<dbReference type="Proteomes" id="UP001180020">
    <property type="component" value="Unassembled WGS sequence"/>
</dbReference>
<sequence>MREIILADELDWDLALQYIMNLLNSKRQPRISRRVCRTGELSGHVFIHELLGGNEVRSYKNFRMTPQMFFMLRDNLIGWEGSVGDMKVLQWALHRGGFSVPEAPYRGNRYHLSEFENQGNRLYAGPSEIFNHRHAQSRLCNVVERGFGV</sequence>
<dbReference type="AlphaFoldDB" id="A0AAV9CJX4"/>
<evidence type="ECO:0000259" key="1">
    <source>
        <dbReference type="Pfam" id="PF26138"/>
    </source>
</evidence>
<accession>A0AAV9CJX4</accession>
<evidence type="ECO:0000313" key="3">
    <source>
        <dbReference type="Proteomes" id="UP001180020"/>
    </source>
</evidence>
<dbReference type="EMBL" id="JAUJYO010000018">
    <property type="protein sequence ID" value="KAK1289025.1"/>
    <property type="molecule type" value="Genomic_DNA"/>
</dbReference>